<accession>A0A6P0UJ19</accession>
<dbReference type="Pfam" id="PF02606">
    <property type="entry name" value="LpxK"/>
    <property type="match status" value="1"/>
</dbReference>
<evidence type="ECO:0000256" key="1">
    <source>
        <dbReference type="ARBA" id="ARBA00002274"/>
    </source>
</evidence>
<evidence type="ECO:0000256" key="11">
    <source>
        <dbReference type="ARBA" id="ARBA00023098"/>
    </source>
</evidence>
<comment type="function">
    <text evidence="1 13">Transfers the gamma-phosphate of ATP to the 4'-position of a tetraacyldisaccharide 1-phosphate intermediate (termed DS-1-P) to form tetraacyldisaccharide 1,4'-bis-phosphate (lipid IVA).</text>
</comment>
<evidence type="ECO:0000256" key="7">
    <source>
        <dbReference type="ARBA" id="ARBA00022679"/>
    </source>
</evidence>
<dbReference type="GO" id="GO:0005524">
    <property type="term" value="F:ATP binding"/>
    <property type="evidence" value="ECO:0007669"/>
    <property type="project" value="UniProtKB-UniRule"/>
</dbReference>
<gene>
    <name evidence="13 14" type="primary">lpxK</name>
    <name evidence="14" type="ORF">GWK08_02920</name>
</gene>
<comment type="pathway">
    <text evidence="2 13">Glycolipid biosynthesis; lipid IV(A) biosynthesis; lipid IV(A) from (3R)-3-hydroxytetradecanoyl-[acyl-carrier-protein] and UDP-N-acetyl-alpha-D-glucosamine: step 6/6.</text>
</comment>
<keyword evidence="5 13" id="KW-0444">Lipid biosynthesis</keyword>
<dbReference type="AlphaFoldDB" id="A0A6P0UJ19"/>
<evidence type="ECO:0000256" key="3">
    <source>
        <dbReference type="ARBA" id="ARBA00012071"/>
    </source>
</evidence>
<comment type="catalytic activity">
    <reaction evidence="13">
        <text>a lipid A disaccharide + ATP = a lipid IVA + ADP + H(+)</text>
        <dbReference type="Rhea" id="RHEA:67840"/>
        <dbReference type="ChEBI" id="CHEBI:15378"/>
        <dbReference type="ChEBI" id="CHEBI:30616"/>
        <dbReference type="ChEBI" id="CHEBI:176343"/>
        <dbReference type="ChEBI" id="CHEBI:176425"/>
        <dbReference type="ChEBI" id="CHEBI:456216"/>
        <dbReference type="EC" id="2.7.1.130"/>
    </reaction>
</comment>
<dbReference type="GO" id="GO:0009029">
    <property type="term" value="F:lipid-A 4'-kinase activity"/>
    <property type="evidence" value="ECO:0007669"/>
    <property type="project" value="UniProtKB-UniRule"/>
</dbReference>
<keyword evidence="6 13" id="KW-0441">Lipid A biosynthesis</keyword>
<feature type="binding site" evidence="13">
    <location>
        <begin position="47"/>
        <end position="54"/>
    </location>
    <ligand>
        <name>ATP</name>
        <dbReference type="ChEBI" id="CHEBI:30616"/>
    </ligand>
</feature>
<evidence type="ECO:0000313" key="15">
    <source>
        <dbReference type="Proteomes" id="UP000468581"/>
    </source>
</evidence>
<keyword evidence="15" id="KW-1185">Reference proteome</keyword>
<evidence type="ECO:0000256" key="6">
    <source>
        <dbReference type="ARBA" id="ARBA00022556"/>
    </source>
</evidence>
<reference evidence="14 15" key="1">
    <citation type="submission" date="2020-01" db="EMBL/GenBank/DDBJ databases">
        <title>Leptobacterium flavescens.</title>
        <authorList>
            <person name="Wang G."/>
        </authorList>
    </citation>
    <scope>NUCLEOTIDE SEQUENCE [LARGE SCALE GENOMIC DNA]</scope>
    <source>
        <strain evidence="14 15">KCTC 22160</strain>
    </source>
</reference>
<dbReference type="Proteomes" id="UP000468581">
    <property type="component" value="Unassembled WGS sequence"/>
</dbReference>
<keyword evidence="7 13" id="KW-0808">Transferase</keyword>
<comment type="similarity">
    <text evidence="13">Belongs to the LpxK family.</text>
</comment>
<evidence type="ECO:0000256" key="5">
    <source>
        <dbReference type="ARBA" id="ARBA00022516"/>
    </source>
</evidence>
<dbReference type="PANTHER" id="PTHR42724:SF1">
    <property type="entry name" value="TETRAACYLDISACCHARIDE 4'-KINASE, MITOCHONDRIAL-RELATED"/>
    <property type="match status" value="1"/>
</dbReference>
<keyword evidence="10 13" id="KW-0067">ATP-binding</keyword>
<keyword evidence="9 13" id="KW-0418">Kinase</keyword>
<organism evidence="14 15">
    <name type="scientific">Leptobacterium flavescens</name>
    <dbReference type="NCBI Taxonomy" id="472055"/>
    <lineage>
        <taxon>Bacteria</taxon>
        <taxon>Pseudomonadati</taxon>
        <taxon>Bacteroidota</taxon>
        <taxon>Flavobacteriia</taxon>
        <taxon>Flavobacteriales</taxon>
        <taxon>Flavobacteriaceae</taxon>
        <taxon>Leptobacterium</taxon>
    </lineage>
</organism>
<evidence type="ECO:0000256" key="8">
    <source>
        <dbReference type="ARBA" id="ARBA00022741"/>
    </source>
</evidence>
<evidence type="ECO:0000256" key="13">
    <source>
        <dbReference type="HAMAP-Rule" id="MF_00409"/>
    </source>
</evidence>
<comment type="caution">
    <text evidence="14">The sequence shown here is derived from an EMBL/GenBank/DDBJ whole genome shotgun (WGS) entry which is preliminary data.</text>
</comment>
<evidence type="ECO:0000256" key="10">
    <source>
        <dbReference type="ARBA" id="ARBA00022840"/>
    </source>
</evidence>
<proteinExistence type="inferred from homology"/>
<keyword evidence="8 13" id="KW-0547">Nucleotide-binding</keyword>
<sequence length="346" mass="40066">MSVVRKLLFPFSFLYALIVRVRNLMYDYGIFKSVTYDFPLICVGNLSVGGTGKTPMIEYLIRLLKDEHKVASLSRGYKRKTKGFLLADPDTRMEDIGDEPFQYHHKYNNIRVAVDADRVNGISELMKLQDPPEVILLDDAFQHRRVKAGLNIMLTVFDELYTDDWMLPMGNLRDSRKESARADIIIVTKCPADFSPEQKERVLRKIKPEKGQKVFFTGIRYEKEVISGDRSLSFDSLTEKNFSLVTGIARPSYLVKYLKSRGLKFEHLNFNDHHHFSDKEIDELNKKEMIITTEKDYVRLSGRVDRLYYLPIKVDFLFGEEQEFTTLVAGFIKDKSGVENPAFNSN</sequence>
<dbReference type="GO" id="GO:0009245">
    <property type="term" value="P:lipid A biosynthetic process"/>
    <property type="evidence" value="ECO:0007669"/>
    <property type="project" value="UniProtKB-UniRule"/>
</dbReference>
<dbReference type="HAMAP" id="MF_00409">
    <property type="entry name" value="LpxK"/>
    <property type="match status" value="1"/>
</dbReference>
<dbReference type="EC" id="2.7.1.130" evidence="3 13"/>
<evidence type="ECO:0000256" key="9">
    <source>
        <dbReference type="ARBA" id="ARBA00022777"/>
    </source>
</evidence>
<dbReference type="GO" id="GO:0005886">
    <property type="term" value="C:plasma membrane"/>
    <property type="evidence" value="ECO:0007669"/>
    <property type="project" value="TreeGrafter"/>
</dbReference>
<dbReference type="UniPathway" id="UPA00359">
    <property type="reaction ID" value="UER00482"/>
</dbReference>
<dbReference type="InterPro" id="IPR027417">
    <property type="entry name" value="P-loop_NTPase"/>
</dbReference>
<evidence type="ECO:0000256" key="12">
    <source>
        <dbReference type="ARBA" id="ARBA00029757"/>
    </source>
</evidence>
<dbReference type="EMBL" id="JAABOO010000001">
    <property type="protein sequence ID" value="NER12380.1"/>
    <property type="molecule type" value="Genomic_DNA"/>
</dbReference>
<dbReference type="RefSeq" id="WP_163605405.1">
    <property type="nucleotide sequence ID" value="NZ_JAABOO010000001.1"/>
</dbReference>
<evidence type="ECO:0000256" key="2">
    <source>
        <dbReference type="ARBA" id="ARBA00004870"/>
    </source>
</evidence>
<dbReference type="SUPFAM" id="SSF52540">
    <property type="entry name" value="P-loop containing nucleoside triphosphate hydrolases"/>
    <property type="match status" value="1"/>
</dbReference>
<evidence type="ECO:0000313" key="14">
    <source>
        <dbReference type="EMBL" id="NER12380.1"/>
    </source>
</evidence>
<name>A0A6P0UJ19_9FLAO</name>
<keyword evidence="11 13" id="KW-0443">Lipid metabolism</keyword>
<dbReference type="PANTHER" id="PTHR42724">
    <property type="entry name" value="TETRAACYLDISACCHARIDE 4'-KINASE"/>
    <property type="match status" value="1"/>
</dbReference>
<dbReference type="InterPro" id="IPR003758">
    <property type="entry name" value="LpxK"/>
</dbReference>
<dbReference type="NCBIfam" id="TIGR00682">
    <property type="entry name" value="lpxK"/>
    <property type="match status" value="1"/>
</dbReference>
<protein>
    <recommendedName>
        <fullName evidence="4 13">Tetraacyldisaccharide 4'-kinase</fullName>
        <ecNumber evidence="3 13">2.7.1.130</ecNumber>
    </recommendedName>
    <alternativeName>
        <fullName evidence="12 13">Lipid A 4'-kinase</fullName>
    </alternativeName>
</protein>
<evidence type="ECO:0000256" key="4">
    <source>
        <dbReference type="ARBA" id="ARBA00016436"/>
    </source>
</evidence>